<dbReference type="PRINTS" id="PR01179">
    <property type="entry name" value="ODADCRBXLASE"/>
</dbReference>
<dbReference type="InterPro" id="IPR029066">
    <property type="entry name" value="PLP-binding_barrel"/>
</dbReference>
<dbReference type="PROSITE" id="PS00878">
    <property type="entry name" value="ODR_DC_2_1"/>
    <property type="match status" value="1"/>
</dbReference>
<evidence type="ECO:0000256" key="7">
    <source>
        <dbReference type="ARBA" id="ARBA00049127"/>
    </source>
</evidence>
<reference evidence="9 10" key="1">
    <citation type="submission" date="2024-01" db="EMBL/GenBank/DDBJ databases">
        <title>Multi-omics insights into the function and evolution of sodium benzoate biodegradation pathways in Benzoatithermus flavus gen. nov., sp. nov. from hot spring.</title>
        <authorList>
            <person name="Hu C.-J."/>
            <person name="Li W.-J."/>
        </authorList>
    </citation>
    <scope>NUCLEOTIDE SEQUENCE [LARGE SCALE GENOMIC DNA]</scope>
    <source>
        <strain evidence="9 10">SYSU G07066</strain>
    </source>
</reference>
<evidence type="ECO:0000256" key="2">
    <source>
        <dbReference type="ARBA" id="ARBA00008872"/>
    </source>
</evidence>
<dbReference type="InterPro" id="IPR022653">
    <property type="entry name" value="De-COase2_pyr-phos_BS"/>
</dbReference>
<feature type="domain" description="Orn/DAP/Arg decarboxylase 2 N-terminal" evidence="8">
    <location>
        <begin position="25"/>
        <end position="258"/>
    </location>
</feature>
<evidence type="ECO:0000256" key="4">
    <source>
        <dbReference type="ARBA" id="ARBA00023239"/>
    </source>
</evidence>
<dbReference type="InterPro" id="IPR022644">
    <property type="entry name" value="De-COase2_N"/>
</dbReference>
<dbReference type="Gene3D" id="2.40.37.10">
    <property type="entry name" value="Lyase, Ornithine Decarboxylase, Chain A, domain 1"/>
    <property type="match status" value="1"/>
</dbReference>
<evidence type="ECO:0000256" key="5">
    <source>
        <dbReference type="ARBA" id="ARBA00034115"/>
    </source>
</evidence>
<evidence type="ECO:0000256" key="3">
    <source>
        <dbReference type="ARBA" id="ARBA00022898"/>
    </source>
</evidence>
<comment type="similarity">
    <text evidence="2">Belongs to the Orn/Lys/Arg decarboxylase class-II family.</text>
</comment>
<comment type="catalytic activity">
    <reaction evidence="7">
        <text>L-ornithine + H(+) = putrescine + CO2</text>
        <dbReference type="Rhea" id="RHEA:22964"/>
        <dbReference type="ChEBI" id="CHEBI:15378"/>
        <dbReference type="ChEBI" id="CHEBI:16526"/>
        <dbReference type="ChEBI" id="CHEBI:46911"/>
        <dbReference type="ChEBI" id="CHEBI:326268"/>
        <dbReference type="EC" id="4.1.1.17"/>
    </reaction>
</comment>
<evidence type="ECO:0000256" key="6">
    <source>
        <dbReference type="ARBA" id="ARBA00034138"/>
    </source>
</evidence>
<protein>
    <recommendedName>
        <fullName evidence="6">ornithine decarboxylase</fullName>
        <ecNumber evidence="6">4.1.1.17</ecNumber>
    </recommendedName>
</protein>
<dbReference type="Pfam" id="PF02784">
    <property type="entry name" value="Orn_Arg_deC_N"/>
    <property type="match status" value="1"/>
</dbReference>
<proteinExistence type="inferred from homology"/>
<dbReference type="InterPro" id="IPR022657">
    <property type="entry name" value="De-COase2_CS"/>
</dbReference>
<dbReference type="SUPFAM" id="SSF50621">
    <property type="entry name" value="Alanine racemase C-terminal domain-like"/>
    <property type="match status" value="1"/>
</dbReference>
<evidence type="ECO:0000313" key="10">
    <source>
        <dbReference type="Proteomes" id="UP001375743"/>
    </source>
</evidence>
<comment type="cofactor">
    <cofactor evidence="1">
        <name>pyridoxal 5'-phosphate</name>
        <dbReference type="ChEBI" id="CHEBI:597326"/>
    </cofactor>
</comment>
<comment type="pathway">
    <text evidence="5">Amine and polyamine biosynthesis; putrescine biosynthesis via L-ornithine pathway; putrescine from L-ornithine: step 1/1.</text>
</comment>
<dbReference type="EMBL" id="JBBLZC010000039">
    <property type="protein sequence ID" value="MEK0085982.1"/>
    <property type="molecule type" value="Genomic_DNA"/>
</dbReference>
<comment type="caution">
    <text evidence="9">The sequence shown here is derived from an EMBL/GenBank/DDBJ whole genome shotgun (WGS) entry which is preliminary data.</text>
</comment>
<accession>A0ABU8Y1B8</accession>
<evidence type="ECO:0000313" key="9">
    <source>
        <dbReference type="EMBL" id="MEK0085982.1"/>
    </source>
</evidence>
<gene>
    <name evidence="9" type="ORF">U1T56_22735</name>
</gene>
<dbReference type="RefSeq" id="WP_418161829.1">
    <property type="nucleotide sequence ID" value="NZ_JBBLZC010000039.1"/>
</dbReference>
<name>A0ABU8Y1B8_9PROT</name>
<keyword evidence="10" id="KW-1185">Reference proteome</keyword>
<dbReference type="InterPro" id="IPR002433">
    <property type="entry name" value="Orn_de-COase"/>
</dbReference>
<dbReference type="EC" id="4.1.1.17" evidence="6"/>
<dbReference type="SUPFAM" id="SSF51419">
    <property type="entry name" value="PLP-binding barrel"/>
    <property type="match status" value="1"/>
</dbReference>
<dbReference type="PRINTS" id="PR01182">
    <property type="entry name" value="ORNDCRBXLASE"/>
</dbReference>
<evidence type="ECO:0000256" key="1">
    <source>
        <dbReference type="ARBA" id="ARBA00001933"/>
    </source>
</evidence>
<evidence type="ECO:0000259" key="8">
    <source>
        <dbReference type="Pfam" id="PF02784"/>
    </source>
</evidence>
<dbReference type="PROSITE" id="PS00879">
    <property type="entry name" value="ODR_DC_2_2"/>
    <property type="match status" value="1"/>
</dbReference>
<dbReference type="InterPro" id="IPR009006">
    <property type="entry name" value="Ala_racemase/Decarboxylase_C"/>
</dbReference>
<keyword evidence="4" id="KW-0456">Lyase</keyword>
<keyword evidence="3" id="KW-0663">Pyridoxal phosphate</keyword>
<sequence>MTPKLRRFLDEVRPSTPCLVVDLDVVEANYRALATALDGVEIFYAIKANPAPEILTRLVALGSSFDAASVPEIEQVLAAGAGPARISYGSTIKKEADIARAFELGVRLFAFDSEAELSKIARAAPGARVFCRILTNGEGADWPLSRKFGCTPKMAKDLLARAATLDVVPWGVSFHVGSQQKNPKAWDSALAEAASLFRELEAIGVELGMVNLGGGFPTPYRSDVPEIGAYAHEIMEAVRRHFGNRLPFLIAEPGRGLVGNAGVIQTEVVLIAEKGDADGRRWVYLDIGKFGGLAETMDEAIQYPIHSHRKGAPVPVILAGPTCDSADVLYERAPYTLPADLAIGDRLEIEATGAYTTTYSTVGFNGFEPLRSYYI</sequence>
<dbReference type="InterPro" id="IPR000183">
    <property type="entry name" value="Orn/DAP/Arg_de-COase"/>
</dbReference>
<dbReference type="PANTHER" id="PTHR11482">
    <property type="entry name" value="ARGININE/DIAMINOPIMELATE/ORNITHINE DECARBOXYLASE"/>
    <property type="match status" value="1"/>
</dbReference>
<dbReference type="PANTHER" id="PTHR11482:SF6">
    <property type="entry name" value="ORNITHINE DECARBOXYLASE 1-RELATED"/>
    <property type="match status" value="1"/>
</dbReference>
<organism evidence="9 10">
    <name type="scientific">Benzoatithermus flavus</name>
    <dbReference type="NCBI Taxonomy" id="3108223"/>
    <lineage>
        <taxon>Bacteria</taxon>
        <taxon>Pseudomonadati</taxon>
        <taxon>Pseudomonadota</taxon>
        <taxon>Alphaproteobacteria</taxon>
        <taxon>Geminicoccales</taxon>
        <taxon>Geminicoccaceae</taxon>
        <taxon>Benzoatithermus</taxon>
    </lineage>
</organism>
<dbReference type="CDD" id="cd00622">
    <property type="entry name" value="PLPDE_III_ODC"/>
    <property type="match status" value="1"/>
</dbReference>
<dbReference type="Proteomes" id="UP001375743">
    <property type="component" value="Unassembled WGS sequence"/>
</dbReference>
<dbReference type="Gene3D" id="3.20.20.10">
    <property type="entry name" value="Alanine racemase"/>
    <property type="match status" value="1"/>
</dbReference>